<comment type="caution">
    <text evidence="2">The sequence shown here is derived from an EMBL/GenBank/DDBJ whole genome shotgun (WGS) entry which is preliminary data.</text>
</comment>
<dbReference type="InterPro" id="IPR026295">
    <property type="entry name" value="CCD81"/>
</dbReference>
<keyword evidence="3" id="KW-1185">Reference proteome</keyword>
<protein>
    <submittedName>
        <fullName evidence="2">CCD81 protein</fullName>
    </submittedName>
</protein>
<feature type="non-terminal residue" evidence="2">
    <location>
        <position position="1"/>
    </location>
</feature>
<feature type="domain" description="CCDC81 HU" evidence="1">
    <location>
        <begin position="11"/>
        <end position="83"/>
    </location>
</feature>
<dbReference type="PANTHER" id="PTHR14362">
    <property type="entry name" value="COILED-COIL DOMAIN-CONTAINING PROTEIN 81"/>
    <property type="match status" value="1"/>
</dbReference>
<proteinExistence type="predicted"/>
<dbReference type="Proteomes" id="UP000570016">
    <property type="component" value="Unassembled WGS sequence"/>
</dbReference>
<sequence>FLCASPGNKELQPLKYAKVAAAASVSRQKVNCCIQGTTSLLSHCLGKGENVALVLRDVGVLLFEGMRVQMKFFYNFLERISGKENLEKAGFKVPQLLDMVVSQVAPVASLTFSGRVIILPEFELEFVPKPPPRDSRKGLRNVPGQDR</sequence>
<dbReference type="Pfam" id="PF18289">
    <property type="entry name" value="HU-CCDC81_euk_2"/>
    <property type="match status" value="1"/>
</dbReference>
<dbReference type="OrthoDB" id="125906at2759"/>
<dbReference type="EMBL" id="VZRY01013161">
    <property type="protein sequence ID" value="NWW97283.1"/>
    <property type="molecule type" value="Genomic_DNA"/>
</dbReference>
<feature type="non-terminal residue" evidence="2">
    <location>
        <position position="147"/>
    </location>
</feature>
<dbReference type="PANTHER" id="PTHR14362:SF2">
    <property type="entry name" value="COILED-COIL DOMAIN-CONTAINING PROTEIN 81"/>
    <property type="match status" value="1"/>
</dbReference>
<reference evidence="2 3" key="1">
    <citation type="submission" date="2019-09" db="EMBL/GenBank/DDBJ databases">
        <title>Bird 10,000 Genomes (B10K) Project - Family phase.</title>
        <authorList>
            <person name="Zhang G."/>
        </authorList>
    </citation>
    <scope>NUCLEOTIDE SEQUENCE [LARGE SCALE GENOMIC DNA]</scope>
    <source>
        <strain evidence="2">B10K-DU-029-58</strain>
        <tissue evidence="2">Muscle</tissue>
    </source>
</reference>
<evidence type="ECO:0000313" key="3">
    <source>
        <dbReference type="Proteomes" id="UP000570016"/>
    </source>
</evidence>
<gene>
    <name evidence="2" type="primary">Ccdc81_1</name>
    <name evidence="2" type="ORF">RHYJUB_R01381</name>
</gene>
<dbReference type="GO" id="GO:0005815">
    <property type="term" value="C:microtubule organizing center"/>
    <property type="evidence" value="ECO:0007669"/>
    <property type="project" value="TreeGrafter"/>
</dbReference>
<evidence type="ECO:0000259" key="1">
    <source>
        <dbReference type="Pfam" id="PF18289"/>
    </source>
</evidence>
<name>A0A7K6SG58_9AVES</name>
<evidence type="ECO:0000313" key="2">
    <source>
        <dbReference type="EMBL" id="NWW97283.1"/>
    </source>
</evidence>
<dbReference type="InterPro" id="IPR040673">
    <property type="entry name" value="CCDC81_HU_dom_2"/>
</dbReference>
<accession>A0A7K6SG58</accession>
<dbReference type="AlphaFoldDB" id="A0A7K6SG58"/>
<organism evidence="2 3">
    <name type="scientific">Rhynochetos jubatus</name>
    <name type="common">kagu</name>
    <dbReference type="NCBI Taxonomy" id="54386"/>
    <lineage>
        <taxon>Eukaryota</taxon>
        <taxon>Metazoa</taxon>
        <taxon>Chordata</taxon>
        <taxon>Craniata</taxon>
        <taxon>Vertebrata</taxon>
        <taxon>Euteleostomi</taxon>
        <taxon>Archelosauria</taxon>
        <taxon>Archosauria</taxon>
        <taxon>Dinosauria</taxon>
        <taxon>Saurischia</taxon>
        <taxon>Theropoda</taxon>
        <taxon>Coelurosauria</taxon>
        <taxon>Aves</taxon>
        <taxon>Neognathae</taxon>
        <taxon>Neoaves</taxon>
        <taxon>Phaethontimorphae</taxon>
        <taxon>Eurypygiformes</taxon>
        <taxon>Rhynochetidae</taxon>
        <taxon>Rhynochetos</taxon>
    </lineage>
</organism>